<gene>
    <name evidence="1" type="ORF">UFOVP117_204</name>
</gene>
<evidence type="ECO:0000313" key="1">
    <source>
        <dbReference type="EMBL" id="CAB4129998.1"/>
    </source>
</evidence>
<dbReference type="EMBL" id="LR796235">
    <property type="protein sequence ID" value="CAB4129998.1"/>
    <property type="molecule type" value="Genomic_DNA"/>
</dbReference>
<protein>
    <submittedName>
        <fullName evidence="1">Uncharacterized protein</fullName>
    </submittedName>
</protein>
<reference evidence="1" key="1">
    <citation type="submission" date="2020-04" db="EMBL/GenBank/DDBJ databases">
        <authorList>
            <person name="Chiriac C."/>
            <person name="Salcher M."/>
            <person name="Ghai R."/>
            <person name="Kavagutti S V."/>
        </authorList>
    </citation>
    <scope>NUCLEOTIDE SEQUENCE</scope>
</reference>
<name>A0A6J5L5G9_9CAUD</name>
<sequence>MKKINGEVLSTHPFPGSEFVQDIIYYDAPILSLYKFEDRLFLWYWMDTSEIMNRWSVIETTMDKLKEWKEKDYVWEFVEDCILNNEVYFINLDTEKKFIVGWKCGVDELVNYD</sequence>
<proteinExistence type="predicted"/>
<organism evidence="1">
    <name type="scientific">uncultured Caudovirales phage</name>
    <dbReference type="NCBI Taxonomy" id="2100421"/>
    <lineage>
        <taxon>Viruses</taxon>
        <taxon>Duplodnaviria</taxon>
        <taxon>Heunggongvirae</taxon>
        <taxon>Uroviricota</taxon>
        <taxon>Caudoviricetes</taxon>
        <taxon>Peduoviridae</taxon>
        <taxon>Maltschvirus</taxon>
        <taxon>Maltschvirus maltsch</taxon>
    </lineage>
</organism>
<accession>A0A6J5L5G9</accession>